<evidence type="ECO:0000256" key="2">
    <source>
        <dbReference type="ARBA" id="ARBA00004496"/>
    </source>
</evidence>
<feature type="domain" description="Major vault protein repeat" evidence="12">
    <location>
        <begin position="464"/>
        <end position="525"/>
    </location>
</feature>
<dbReference type="InterPro" id="IPR043023">
    <property type="entry name" value="MVP_rep_sf"/>
</dbReference>
<dbReference type="InterPro" id="IPR039059">
    <property type="entry name" value="MVP"/>
</dbReference>
<feature type="repeat" description="MVP" evidence="8">
    <location>
        <begin position="116"/>
        <end position="167"/>
    </location>
</feature>
<evidence type="ECO:0000259" key="9">
    <source>
        <dbReference type="Pfam" id="PF01505"/>
    </source>
</evidence>
<evidence type="ECO:0000256" key="1">
    <source>
        <dbReference type="ARBA" id="ARBA00004123"/>
    </source>
</evidence>
<dbReference type="InterPro" id="IPR002499">
    <property type="entry name" value="Vault_N"/>
</dbReference>
<reference evidence="14" key="1">
    <citation type="submission" date="2020-04" db="EMBL/GenBank/DDBJ databases">
        <authorList>
            <person name="Alioto T."/>
            <person name="Alioto T."/>
            <person name="Gomez Garrido J."/>
        </authorList>
    </citation>
    <scope>NUCLEOTIDE SEQUENCE</scope>
    <source>
        <strain evidence="14">A484AB</strain>
    </source>
</reference>
<feature type="repeat" description="MVP" evidence="8">
    <location>
        <begin position="326"/>
        <end position="383"/>
    </location>
</feature>
<feature type="domain" description="Major vault protein repeat" evidence="9">
    <location>
        <begin position="114"/>
        <end position="151"/>
    </location>
</feature>
<evidence type="ECO:0000259" key="12">
    <source>
        <dbReference type="Pfam" id="PF17795"/>
    </source>
</evidence>
<feature type="domain" description="Major vault protein repeat" evidence="9">
    <location>
        <begin position="217"/>
        <end position="260"/>
    </location>
</feature>
<dbReference type="FunFam" id="2.30.30.560:FF:000001">
    <property type="entry name" value="major vault protein-like"/>
    <property type="match status" value="1"/>
</dbReference>
<evidence type="ECO:0000259" key="13">
    <source>
        <dbReference type="Pfam" id="PF17796"/>
    </source>
</evidence>
<dbReference type="Gene3D" id="2.30.30.570">
    <property type="match status" value="2"/>
</dbReference>
<comment type="caution">
    <text evidence="14">The sequence shown here is derived from an EMBL/GenBank/DDBJ whole genome shotgun (WGS) entry which is preliminary data.</text>
</comment>
<evidence type="ECO:0000313" key="15">
    <source>
        <dbReference type="Proteomes" id="UP001152795"/>
    </source>
</evidence>
<dbReference type="CDD" id="cd08825">
    <property type="entry name" value="MVP_shoulder"/>
    <property type="match status" value="1"/>
</dbReference>
<dbReference type="GO" id="GO:1990904">
    <property type="term" value="C:ribonucleoprotein complex"/>
    <property type="evidence" value="ECO:0007669"/>
    <property type="project" value="UniProtKB-UniRule"/>
</dbReference>
<dbReference type="Gene3D" id="2.30.30.560">
    <property type="match status" value="2"/>
</dbReference>
<organism evidence="14 15">
    <name type="scientific">Paramuricea clavata</name>
    <name type="common">Red gorgonian</name>
    <name type="synonym">Violescent sea-whip</name>
    <dbReference type="NCBI Taxonomy" id="317549"/>
    <lineage>
        <taxon>Eukaryota</taxon>
        <taxon>Metazoa</taxon>
        <taxon>Cnidaria</taxon>
        <taxon>Anthozoa</taxon>
        <taxon>Octocorallia</taxon>
        <taxon>Malacalcyonacea</taxon>
        <taxon>Plexauridae</taxon>
        <taxon>Paramuricea</taxon>
    </lineage>
</organism>
<keyword evidence="5" id="KW-0677">Repeat</keyword>
<dbReference type="InterPro" id="IPR041134">
    <property type="entry name" value="Vault_2"/>
</dbReference>
<dbReference type="Pfam" id="PF17795">
    <property type="entry name" value="Vault_3"/>
    <property type="match status" value="1"/>
</dbReference>
<sequence length="846" mass="94408">MEKVVRISPLYYVHIQDLSTNVTTLEVGPKTIVLQDNHKLITGPLPFVVIPPGHYCEIKDPVKKPCSPGQEHDLKHGYVEVCFYGEPFPLYPGECLVGAADDDFKAAIKKLPFVPEHRAIKLKAIVDCEVNGVERKAGEMWQIEGPTTYIPSPDVTTMGYRDAIIIAYGEAIRLKAKQDLVDKSDRKRVTGEEWLVRQVGAYLPGVFEEVVKVENAYTLTYDSGLHLKATKNCVDALGKKRSIGQEWLVTIDDAETYIPDVGEEALRGIRKTVLSRNQYCIVLDPVDKHGVNQLGKRELRVGVTSFYLHPGEALEAGIQEAYVLHDDESLVLSALDYYEDDTSDDTKEISRTPGDRWMIHGPRDYIPPIEVKVETKRKAITLCENSGIYVQNTHSGEVRAILGPQSYLLSEYEELWSKDLSAEVEKLLSLGGGYGDGTDIRKLAYFESAINPDYVGGKRDKTKVVTYKCPKGTAIQVYNYKENTARVIFGPDMVILGPHENFNVLSLSAGKPKKEDALKSILLMLGPDFITDIIEVETSDHARLRIKLGMNNHFEVDVNDPESRRAIFSISDFIGYACRNIASRIRGMVAQTPFDQFHRYSNSIIRKAVFDVDKDGKVNKMLKFDSNQLVITQIDVQSIEPVDENMRNSLMRSVQMAIEISTMSTEKAADHEAKRQEQIAKGLLERQKLLNKREAEESRKTLAELKAVTAAVESTGQSKAEAQAKADKLLIQGESAIEVAKLKAEASAIEFEAECDTAQKKKDMDIKFQRERDELEIKKSKLLAAIESSKVTSIISAIGQKTLEEIAAEGPECQAKMLKGLGITNVVITDGTTPINMLSRPDQCLY</sequence>
<dbReference type="Gene3D" id="6.10.250.720">
    <property type="match status" value="1"/>
</dbReference>
<feature type="repeat" description="MVP" evidence="8">
    <location>
        <begin position="168"/>
        <end position="220"/>
    </location>
</feature>
<evidence type="ECO:0000259" key="10">
    <source>
        <dbReference type="Pfam" id="PF11978"/>
    </source>
</evidence>
<keyword evidence="15" id="KW-1185">Reference proteome</keyword>
<dbReference type="Proteomes" id="UP001152795">
    <property type="component" value="Unassembled WGS sequence"/>
</dbReference>
<evidence type="ECO:0000256" key="7">
    <source>
        <dbReference type="ARBA" id="ARBA00023274"/>
    </source>
</evidence>
<dbReference type="Pfam" id="PF11978">
    <property type="entry name" value="MVP_shoulder"/>
    <property type="match status" value="1"/>
</dbReference>
<dbReference type="InterPro" id="IPR041136">
    <property type="entry name" value="Vault_4"/>
</dbReference>
<dbReference type="InterPro" id="IPR021870">
    <property type="entry name" value="MVP_shoulder"/>
</dbReference>
<dbReference type="AlphaFoldDB" id="A0A7D9D7S8"/>
<accession>A0A7D9D7S8</accession>
<evidence type="ECO:0000256" key="4">
    <source>
        <dbReference type="ARBA" id="ARBA00022490"/>
    </source>
</evidence>
<evidence type="ECO:0000259" key="11">
    <source>
        <dbReference type="Pfam" id="PF17794"/>
    </source>
</evidence>
<dbReference type="GO" id="GO:0005737">
    <property type="term" value="C:cytoplasm"/>
    <property type="evidence" value="ECO:0007669"/>
    <property type="project" value="UniProtKB-SubCell"/>
</dbReference>
<dbReference type="Pfam" id="PF17796">
    <property type="entry name" value="Vault_4"/>
    <property type="match status" value="1"/>
</dbReference>
<proteinExistence type="predicted"/>
<evidence type="ECO:0000256" key="5">
    <source>
        <dbReference type="ARBA" id="ARBA00022737"/>
    </source>
</evidence>
<dbReference type="Gene3D" id="2.30.30.550">
    <property type="entry name" value="Major Vault Protein repeat"/>
    <property type="match status" value="4"/>
</dbReference>
<dbReference type="InterPro" id="IPR040989">
    <property type="entry name" value="Vault_3"/>
</dbReference>
<dbReference type="Gene3D" id="6.20.380.10">
    <property type="match status" value="1"/>
</dbReference>
<comment type="subcellular location">
    <subcellularLocation>
        <location evidence="2 8">Cytoplasm</location>
    </subcellularLocation>
    <subcellularLocation>
        <location evidence="1">Nucleus</location>
    </subcellularLocation>
</comment>
<dbReference type="InterPro" id="IPR043179">
    <property type="entry name" value="Vault_2_sf"/>
</dbReference>
<evidence type="ECO:0000256" key="6">
    <source>
        <dbReference type="ARBA" id="ARBA00023242"/>
    </source>
</evidence>
<dbReference type="Pfam" id="PF01505">
    <property type="entry name" value="Vault"/>
    <property type="match status" value="4"/>
</dbReference>
<keyword evidence="4 8" id="KW-0963">Cytoplasm</keyword>
<dbReference type="FunFam" id="2.30.30.550:FF:000001">
    <property type="entry name" value="major vault protein-like"/>
    <property type="match status" value="2"/>
</dbReference>
<dbReference type="PANTHER" id="PTHR14165">
    <property type="entry name" value="MAJOR VAULT PROTEIN"/>
    <property type="match status" value="1"/>
</dbReference>
<feature type="domain" description="Major vault protein repeat" evidence="13">
    <location>
        <begin position="379"/>
        <end position="429"/>
    </location>
</feature>
<gene>
    <name evidence="14" type="ORF">PACLA_8A020365</name>
</gene>
<protein>
    <recommendedName>
        <fullName evidence="3">Major vault protein</fullName>
    </recommendedName>
</protein>
<dbReference type="InterPro" id="IPR036013">
    <property type="entry name" value="Band_7/SPFH_dom_sf"/>
</dbReference>
<keyword evidence="6" id="KW-0539">Nucleus</keyword>
<feature type="repeat" description="MVP" evidence="8">
    <location>
        <begin position="277"/>
        <end position="325"/>
    </location>
</feature>
<feature type="domain" description="Major vault protein shoulder" evidence="10">
    <location>
        <begin position="526"/>
        <end position="643"/>
    </location>
</feature>
<feature type="domain" description="Major vault protein repeat" evidence="11">
    <location>
        <begin position="48"/>
        <end position="98"/>
    </location>
</feature>
<feature type="domain" description="Major vault protein repeat" evidence="9">
    <location>
        <begin position="322"/>
        <end position="368"/>
    </location>
</feature>
<dbReference type="Gene3D" id="3.30.479.30">
    <property type="entry name" value="Band 7 domain"/>
    <property type="match status" value="1"/>
</dbReference>
<dbReference type="Gene3D" id="2.30.30.620">
    <property type="match status" value="1"/>
</dbReference>
<dbReference type="FunFam" id="2.30.30.570:FF:000001">
    <property type="entry name" value="major vault protein-like"/>
    <property type="match status" value="1"/>
</dbReference>
<dbReference type="FunFam" id="3.30.479.30:FF:000010">
    <property type="entry name" value="major vault protein-like"/>
    <property type="match status" value="1"/>
</dbReference>
<keyword evidence="7 8" id="KW-0687">Ribonucleoprotein</keyword>
<evidence type="ECO:0000256" key="8">
    <source>
        <dbReference type="PROSITE-ProRule" id="PRU00571"/>
    </source>
</evidence>
<dbReference type="OrthoDB" id="6125719at2759"/>
<evidence type="ECO:0000313" key="14">
    <source>
        <dbReference type="EMBL" id="CAB3978394.1"/>
    </source>
</evidence>
<evidence type="ECO:0000256" key="3">
    <source>
        <dbReference type="ARBA" id="ARBA00018296"/>
    </source>
</evidence>
<dbReference type="PANTHER" id="PTHR14165:SF16">
    <property type="entry name" value="MAJOR VAULT PROTEIN"/>
    <property type="match status" value="1"/>
</dbReference>
<feature type="repeat" description="MVP" evidence="8">
    <location>
        <begin position="221"/>
        <end position="275"/>
    </location>
</feature>
<feature type="domain" description="Major vault protein repeat" evidence="11">
    <location>
        <begin position="273"/>
        <end position="318"/>
    </location>
</feature>
<feature type="domain" description="Major vault protein repeat" evidence="9">
    <location>
        <begin position="165"/>
        <end position="205"/>
    </location>
</feature>
<name>A0A7D9D7S8_PARCT</name>
<dbReference type="EMBL" id="CACRXK020000109">
    <property type="protein sequence ID" value="CAB3978394.1"/>
    <property type="molecule type" value="Genomic_DNA"/>
</dbReference>
<dbReference type="Pfam" id="PF17794">
    <property type="entry name" value="Vault_2"/>
    <property type="match status" value="2"/>
</dbReference>
<dbReference type="PROSITE" id="PS51224">
    <property type="entry name" value="MVP"/>
    <property type="match status" value="5"/>
</dbReference>
<dbReference type="InterPro" id="IPR041139">
    <property type="entry name" value="MVP_rep_dom"/>
</dbReference>
<dbReference type="GO" id="GO:0005634">
    <property type="term" value="C:nucleus"/>
    <property type="evidence" value="ECO:0007669"/>
    <property type="project" value="UniProtKB-SubCell"/>
</dbReference>